<dbReference type="Proteomes" id="UP000037696">
    <property type="component" value="Unassembled WGS sequence"/>
</dbReference>
<gene>
    <name evidence="1" type="ORF">ACN38_g4345</name>
</gene>
<proteinExistence type="predicted"/>
<name>A0A0M9WH65_9EURO</name>
<keyword evidence="2" id="KW-1185">Reference proteome</keyword>
<reference evidence="1 2" key="1">
    <citation type="submission" date="2015-08" db="EMBL/GenBank/DDBJ databases">
        <title>Genome sequencing of Penicillium nordicum.</title>
        <authorList>
            <person name="Nguyen H.D."/>
            <person name="Seifert K.A."/>
        </authorList>
    </citation>
    <scope>NUCLEOTIDE SEQUENCE [LARGE SCALE GENOMIC DNA]</scope>
    <source>
        <strain evidence="1 2">DAOMC 185683</strain>
    </source>
</reference>
<protein>
    <submittedName>
        <fullName evidence="1">Uncharacterized protein</fullName>
    </submittedName>
</protein>
<organism evidence="1 2">
    <name type="scientific">Penicillium nordicum</name>
    <dbReference type="NCBI Taxonomy" id="229535"/>
    <lineage>
        <taxon>Eukaryota</taxon>
        <taxon>Fungi</taxon>
        <taxon>Dikarya</taxon>
        <taxon>Ascomycota</taxon>
        <taxon>Pezizomycotina</taxon>
        <taxon>Eurotiomycetes</taxon>
        <taxon>Eurotiomycetidae</taxon>
        <taxon>Eurotiales</taxon>
        <taxon>Aspergillaceae</taxon>
        <taxon>Penicillium</taxon>
    </lineage>
</organism>
<dbReference type="AlphaFoldDB" id="A0A0M9WH65"/>
<comment type="caution">
    <text evidence="1">The sequence shown here is derived from an EMBL/GenBank/DDBJ whole genome shotgun (WGS) entry which is preliminary data.</text>
</comment>
<evidence type="ECO:0000313" key="1">
    <source>
        <dbReference type="EMBL" id="KOS44749.1"/>
    </source>
</evidence>
<dbReference type="EMBL" id="LHQQ01000055">
    <property type="protein sequence ID" value="KOS44749.1"/>
    <property type="molecule type" value="Genomic_DNA"/>
</dbReference>
<accession>A0A0M9WH65</accession>
<evidence type="ECO:0000313" key="2">
    <source>
        <dbReference type="Proteomes" id="UP000037696"/>
    </source>
</evidence>
<sequence length="71" mass="8363">MSDNKTPRRWVRDAHGMWSPRLYFYTFHCNVRGALIMVCHRFSRQLHCEQYVKGLHVTAPCLAIDTSRPEA</sequence>